<evidence type="ECO:0000256" key="5">
    <source>
        <dbReference type="ARBA" id="ARBA00023014"/>
    </source>
</evidence>
<dbReference type="HAMAP" id="MF_02040">
    <property type="entry name" value="Mrp_NBP35"/>
    <property type="match status" value="1"/>
</dbReference>
<dbReference type="InterPro" id="IPR044304">
    <property type="entry name" value="NUBPL-like"/>
</dbReference>
<accession>A0AAW5KMV0</accession>
<dbReference type="GO" id="GO:0140663">
    <property type="term" value="F:ATP-dependent FeS chaperone activity"/>
    <property type="evidence" value="ECO:0007669"/>
    <property type="project" value="InterPro"/>
</dbReference>
<gene>
    <name evidence="7" type="ORF">NE632_11385</name>
</gene>
<dbReference type="InterPro" id="IPR033756">
    <property type="entry name" value="YlxH/NBP35"/>
</dbReference>
<comment type="similarity">
    <text evidence="6">Belongs to the Mrp/NBP35 ATP-binding proteins family.</text>
</comment>
<dbReference type="AlphaFoldDB" id="A0AAW5KMV0"/>
<comment type="subunit">
    <text evidence="6">Homodimer.</text>
</comment>
<keyword evidence="5 6" id="KW-0411">Iron-sulfur</keyword>
<comment type="function">
    <text evidence="6">Binds and transfers iron-sulfur (Fe-S) clusters to target apoproteins. Can hydrolyze ATP.</text>
</comment>
<evidence type="ECO:0000256" key="4">
    <source>
        <dbReference type="ARBA" id="ARBA00023004"/>
    </source>
</evidence>
<evidence type="ECO:0000313" key="8">
    <source>
        <dbReference type="Proteomes" id="UP001206236"/>
    </source>
</evidence>
<dbReference type="InterPro" id="IPR019591">
    <property type="entry name" value="Mrp/NBP35_ATP-bd"/>
</dbReference>
<dbReference type="EMBL" id="JANGCN010000030">
    <property type="protein sequence ID" value="MCQ5153905.1"/>
    <property type="molecule type" value="Genomic_DNA"/>
</dbReference>
<dbReference type="CDD" id="cd02037">
    <property type="entry name" value="Mrp_NBP35"/>
    <property type="match status" value="1"/>
</dbReference>
<sequence>MSEGCTHDCENCASKCSDKKSLKEELNAASSVKKVYAVMSGKGGVGKSLVTSMLAVTAQRRGFKTAVLDADITGPSIPTAFNIHERANTNMYGIIPAVSKTGIEIMSLNLLLENETDPVVWRGPVIAGAVKQFWTDVAWNDVDVMFIDMPPGTGDVPLTVFQSIKVDGIVIVTSPQELVSMIVEKAVHMADMMKVPVLGIVENMSYFECPDCGKKHNIYGESHVDEAAVKFGIDAVAKMPIDSKFAKACDNGEIEEVEGGWLDTIADKLLTK</sequence>
<organism evidence="7 8">
    <name type="scientific">Ruminococcus bicirculans</name>
    <name type="common">ex Wegman et al. 2014</name>
    <dbReference type="NCBI Taxonomy" id="1160721"/>
    <lineage>
        <taxon>Bacteria</taxon>
        <taxon>Bacillati</taxon>
        <taxon>Bacillota</taxon>
        <taxon>Clostridia</taxon>
        <taxon>Eubacteriales</taxon>
        <taxon>Oscillospiraceae</taxon>
        <taxon>Ruminococcus</taxon>
    </lineage>
</organism>
<dbReference type="Proteomes" id="UP001206236">
    <property type="component" value="Unassembled WGS sequence"/>
</dbReference>
<keyword evidence="6" id="KW-0378">Hydrolase</keyword>
<evidence type="ECO:0000256" key="2">
    <source>
        <dbReference type="ARBA" id="ARBA00022741"/>
    </source>
</evidence>
<evidence type="ECO:0000256" key="3">
    <source>
        <dbReference type="ARBA" id="ARBA00022840"/>
    </source>
</evidence>
<dbReference type="InterPro" id="IPR027417">
    <property type="entry name" value="P-loop_NTPase"/>
</dbReference>
<proteinExistence type="inferred from homology"/>
<keyword evidence="3 6" id="KW-0067">ATP-binding</keyword>
<dbReference type="GO" id="GO:0016226">
    <property type="term" value="P:iron-sulfur cluster assembly"/>
    <property type="evidence" value="ECO:0007669"/>
    <property type="project" value="InterPro"/>
</dbReference>
<dbReference type="PANTHER" id="PTHR42961:SF2">
    <property type="entry name" value="IRON-SULFUR PROTEIN NUBPL"/>
    <property type="match status" value="1"/>
</dbReference>
<keyword evidence="2 6" id="KW-0547">Nucleotide-binding</keyword>
<dbReference type="GO" id="GO:0046872">
    <property type="term" value="F:metal ion binding"/>
    <property type="evidence" value="ECO:0007669"/>
    <property type="project" value="UniProtKB-KW"/>
</dbReference>
<dbReference type="PANTHER" id="PTHR42961">
    <property type="entry name" value="IRON-SULFUR PROTEIN NUBPL"/>
    <property type="match status" value="1"/>
</dbReference>
<dbReference type="Gene3D" id="3.40.50.300">
    <property type="entry name" value="P-loop containing nucleotide triphosphate hydrolases"/>
    <property type="match status" value="1"/>
</dbReference>
<dbReference type="SUPFAM" id="SSF52540">
    <property type="entry name" value="P-loop containing nucleoside triphosphate hydrolases"/>
    <property type="match status" value="1"/>
</dbReference>
<dbReference type="GO" id="GO:0005524">
    <property type="term" value="F:ATP binding"/>
    <property type="evidence" value="ECO:0007669"/>
    <property type="project" value="UniProtKB-UniRule"/>
</dbReference>
<dbReference type="GO" id="GO:0016887">
    <property type="term" value="F:ATP hydrolysis activity"/>
    <property type="evidence" value="ECO:0007669"/>
    <property type="project" value="UniProtKB-UniRule"/>
</dbReference>
<reference evidence="7" key="1">
    <citation type="submission" date="2022-06" db="EMBL/GenBank/DDBJ databases">
        <title>Isolation of gut microbiota from human fecal samples.</title>
        <authorList>
            <person name="Pamer E.G."/>
            <person name="Barat B."/>
            <person name="Waligurski E."/>
            <person name="Medina S."/>
            <person name="Paddock L."/>
            <person name="Mostad J."/>
        </authorList>
    </citation>
    <scope>NUCLEOTIDE SEQUENCE</scope>
    <source>
        <strain evidence="7">DFI.5.57</strain>
    </source>
</reference>
<dbReference type="Pfam" id="PF10609">
    <property type="entry name" value="ParA"/>
    <property type="match status" value="1"/>
</dbReference>
<protein>
    <recommendedName>
        <fullName evidence="6">Iron-sulfur cluster carrier protein</fullName>
    </recommendedName>
</protein>
<dbReference type="RefSeq" id="WP_256322389.1">
    <property type="nucleotide sequence ID" value="NZ_JANGCN010000030.1"/>
</dbReference>
<evidence type="ECO:0000256" key="1">
    <source>
        <dbReference type="ARBA" id="ARBA00022723"/>
    </source>
</evidence>
<evidence type="ECO:0000256" key="6">
    <source>
        <dbReference type="HAMAP-Rule" id="MF_02040"/>
    </source>
</evidence>
<keyword evidence="1 6" id="KW-0479">Metal-binding</keyword>
<evidence type="ECO:0000313" key="7">
    <source>
        <dbReference type="EMBL" id="MCQ5153905.1"/>
    </source>
</evidence>
<dbReference type="GO" id="GO:0051539">
    <property type="term" value="F:4 iron, 4 sulfur cluster binding"/>
    <property type="evidence" value="ECO:0007669"/>
    <property type="project" value="TreeGrafter"/>
</dbReference>
<feature type="binding site" evidence="6">
    <location>
        <begin position="41"/>
        <end position="48"/>
    </location>
    <ligand>
        <name>ATP</name>
        <dbReference type="ChEBI" id="CHEBI:30616"/>
    </ligand>
</feature>
<name>A0AAW5KMV0_9FIRM</name>
<dbReference type="FunFam" id="3.40.50.300:FF:001119">
    <property type="entry name" value="Iron-sulfur cluster carrier protein"/>
    <property type="match status" value="1"/>
</dbReference>
<comment type="caution">
    <text evidence="7">The sequence shown here is derived from an EMBL/GenBank/DDBJ whole genome shotgun (WGS) entry which is preliminary data.</text>
</comment>
<keyword evidence="4 6" id="KW-0408">Iron</keyword>